<keyword evidence="4" id="KW-0963">Cytoplasm</keyword>
<keyword evidence="5" id="KW-0521">NADP</keyword>
<feature type="domain" description="NmrA-like" evidence="8">
    <location>
        <begin position="2"/>
        <end position="301"/>
    </location>
</feature>
<evidence type="ECO:0000256" key="7">
    <source>
        <dbReference type="ARBA" id="ARBA00040296"/>
    </source>
</evidence>
<keyword evidence="10" id="KW-1185">Reference proteome</keyword>
<dbReference type="EMBL" id="KV878341">
    <property type="protein sequence ID" value="OJJ46841.1"/>
    <property type="molecule type" value="Genomic_DNA"/>
</dbReference>
<evidence type="ECO:0000256" key="2">
    <source>
        <dbReference type="ARBA" id="ARBA00004556"/>
    </source>
</evidence>
<dbReference type="OrthoDB" id="300709at2759"/>
<protein>
    <recommendedName>
        <fullName evidence="7">NmrA-like family domain-containing protein 1</fullName>
    </recommendedName>
</protein>
<dbReference type="GO" id="GO:0005634">
    <property type="term" value="C:nucleus"/>
    <property type="evidence" value="ECO:0007669"/>
    <property type="project" value="UniProtKB-SubCell"/>
</dbReference>
<keyword evidence="6" id="KW-0539">Nucleus</keyword>
<evidence type="ECO:0000256" key="4">
    <source>
        <dbReference type="ARBA" id="ARBA00022490"/>
    </source>
</evidence>
<dbReference type="STRING" id="1073090.A0A1L9SIB5"/>
<sequence>MSGTIVVFGATGKQGGSVVESLLQTTFHVKAITRNPASKNAQALSSKGVEVVQADLNDSESLRTAIRGAYGVYAVTNFWEHLDGQKEIEQGKRIADICVEEGVQHLVWSSLLNVTKLTNGVLSHVYHFDSKAEVEEYIRTLDIKATFFLPGFYMSNIAGMNLRQAPDGSGTRILALPILETAPIPLFASENDTGKFVKAIFLKREETLGKRIYGATAYTTPIEIVQVLREESSGAGQDVVYSQLPHDVFKGALGSLGMPEPVQEELLQNMRLMAEFGYYGGDSLGASIAIVDEPLTTWREYVRASPALKA</sequence>
<dbReference type="Gene3D" id="3.40.50.720">
    <property type="entry name" value="NAD(P)-binding Rossmann-like Domain"/>
    <property type="match status" value="1"/>
</dbReference>
<evidence type="ECO:0000259" key="8">
    <source>
        <dbReference type="Pfam" id="PF05368"/>
    </source>
</evidence>
<dbReference type="Pfam" id="PF05368">
    <property type="entry name" value="NmrA"/>
    <property type="match status" value="1"/>
</dbReference>
<evidence type="ECO:0000256" key="6">
    <source>
        <dbReference type="ARBA" id="ARBA00023242"/>
    </source>
</evidence>
<dbReference type="VEuPathDB" id="FungiDB:ASPZODRAFT_131733"/>
<dbReference type="SUPFAM" id="SSF51735">
    <property type="entry name" value="NAD(P)-binding Rossmann-fold domains"/>
    <property type="match status" value="1"/>
</dbReference>
<dbReference type="GeneID" id="34609294"/>
<evidence type="ECO:0000256" key="3">
    <source>
        <dbReference type="ARBA" id="ARBA00006328"/>
    </source>
</evidence>
<dbReference type="FunFam" id="3.40.50.720:FF:000181">
    <property type="entry name" value="NmrA-like family domain-containing protein 1"/>
    <property type="match status" value="1"/>
</dbReference>
<evidence type="ECO:0000256" key="5">
    <source>
        <dbReference type="ARBA" id="ARBA00022857"/>
    </source>
</evidence>
<dbReference type="Gene3D" id="3.90.25.10">
    <property type="entry name" value="UDP-galactose 4-epimerase, domain 1"/>
    <property type="match status" value="1"/>
</dbReference>
<gene>
    <name evidence="9" type="ORF">ASPZODRAFT_131733</name>
</gene>
<organism evidence="9 10">
    <name type="scientific">Penicilliopsis zonata CBS 506.65</name>
    <dbReference type="NCBI Taxonomy" id="1073090"/>
    <lineage>
        <taxon>Eukaryota</taxon>
        <taxon>Fungi</taxon>
        <taxon>Dikarya</taxon>
        <taxon>Ascomycota</taxon>
        <taxon>Pezizomycotina</taxon>
        <taxon>Eurotiomycetes</taxon>
        <taxon>Eurotiomycetidae</taxon>
        <taxon>Eurotiales</taxon>
        <taxon>Aspergillaceae</taxon>
        <taxon>Penicilliopsis</taxon>
    </lineage>
</organism>
<comment type="similarity">
    <text evidence="3">Belongs to the NmrA-type oxidoreductase family.</text>
</comment>
<dbReference type="InterPro" id="IPR051164">
    <property type="entry name" value="NmrA-like_oxidored"/>
</dbReference>
<evidence type="ECO:0000313" key="10">
    <source>
        <dbReference type="Proteomes" id="UP000184188"/>
    </source>
</evidence>
<dbReference type="CDD" id="cd05251">
    <property type="entry name" value="NmrA_like_SDR_a"/>
    <property type="match status" value="1"/>
</dbReference>
<evidence type="ECO:0000313" key="9">
    <source>
        <dbReference type="EMBL" id="OJJ46841.1"/>
    </source>
</evidence>
<dbReference type="AlphaFoldDB" id="A0A1L9SIB5"/>
<dbReference type="GO" id="GO:0048471">
    <property type="term" value="C:perinuclear region of cytoplasm"/>
    <property type="evidence" value="ECO:0007669"/>
    <property type="project" value="UniProtKB-SubCell"/>
</dbReference>
<name>A0A1L9SIB5_9EURO</name>
<evidence type="ECO:0000256" key="1">
    <source>
        <dbReference type="ARBA" id="ARBA00004123"/>
    </source>
</evidence>
<dbReference type="InterPro" id="IPR036291">
    <property type="entry name" value="NAD(P)-bd_dom_sf"/>
</dbReference>
<accession>A0A1L9SIB5</accession>
<dbReference type="PANTHER" id="PTHR42748">
    <property type="entry name" value="NITROGEN METABOLITE REPRESSION PROTEIN NMRA FAMILY MEMBER"/>
    <property type="match status" value="1"/>
</dbReference>
<comment type="subcellular location">
    <subcellularLocation>
        <location evidence="2">Cytoplasm</location>
        <location evidence="2">Perinuclear region</location>
    </subcellularLocation>
    <subcellularLocation>
        <location evidence="1">Nucleus</location>
    </subcellularLocation>
</comment>
<dbReference type="InterPro" id="IPR008030">
    <property type="entry name" value="NmrA-like"/>
</dbReference>
<proteinExistence type="inferred from homology"/>
<dbReference type="RefSeq" id="XP_022581351.1">
    <property type="nucleotide sequence ID" value="XM_022722829.1"/>
</dbReference>
<dbReference type="Proteomes" id="UP000184188">
    <property type="component" value="Unassembled WGS sequence"/>
</dbReference>
<dbReference type="PANTHER" id="PTHR42748:SF31">
    <property type="entry name" value="NMRA-LIKE DOMAIN-CONTAINING PROTEIN-RELATED"/>
    <property type="match status" value="1"/>
</dbReference>
<reference evidence="10" key="1">
    <citation type="journal article" date="2017" name="Genome Biol.">
        <title>Comparative genomics reveals high biological diversity and specific adaptations in the industrially and medically important fungal genus Aspergillus.</title>
        <authorList>
            <person name="de Vries R.P."/>
            <person name="Riley R."/>
            <person name="Wiebenga A."/>
            <person name="Aguilar-Osorio G."/>
            <person name="Amillis S."/>
            <person name="Uchima C.A."/>
            <person name="Anderluh G."/>
            <person name="Asadollahi M."/>
            <person name="Askin M."/>
            <person name="Barry K."/>
            <person name="Battaglia E."/>
            <person name="Bayram O."/>
            <person name="Benocci T."/>
            <person name="Braus-Stromeyer S.A."/>
            <person name="Caldana C."/>
            <person name="Canovas D."/>
            <person name="Cerqueira G.C."/>
            <person name="Chen F."/>
            <person name="Chen W."/>
            <person name="Choi C."/>
            <person name="Clum A."/>
            <person name="Dos Santos R.A."/>
            <person name="Damasio A.R."/>
            <person name="Diallinas G."/>
            <person name="Emri T."/>
            <person name="Fekete E."/>
            <person name="Flipphi M."/>
            <person name="Freyberg S."/>
            <person name="Gallo A."/>
            <person name="Gournas C."/>
            <person name="Habgood R."/>
            <person name="Hainaut M."/>
            <person name="Harispe M.L."/>
            <person name="Henrissat B."/>
            <person name="Hilden K.S."/>
            <person name="Hope R."/>
            <person name="Hossain A."/>
            <person name="Karabika E."/>
            <person name="Karaffa L."/>
            <person name="Karanyi Z."/>
            <person name="Krasevec N."/>
            <person name="Kuo A."/>
            <person name="Kusch H."/>
            <person name="LaButti K."/>
            <person name="Lagendijk E.L."/>
            <person name="Lapidus A."/>
            <person name="Levasseur A."/>
            <person name="Lindquist E."/>
            <person name="Lipzen A."/>
            <person name="Logrieco A.F."/>
            <person name="MacCabe A."/>
            <person name="Maekelae M.R."/>
            <person name="Malavazi I."/>
            <person name="Melin P."/>
            <person name="Meyer V."/>
            <person name="Mielnichuk N."/>
            <person name="Miskei M."/>
            <person name="Molnar A.P."/>
            <person name="Mule G."/>
            <person name="Ngan C.Y."/>
            <person name="Orejas M."/>
            <person name="Orosz E."/>
            <person name="Ouedraogo J.P."/>
            <person name="Overkamp K.M."/>
            <person name="Park H.-S."/>
            <person name="Perrone G."/>
            <person name="Piumi F."/>
            <person name="Punt P.J."/>
            <person name="Ram A.F."/>
            <person name="Ramon A."/>
            <person name="Rauscher S."/>
            <person name="Record E."/>
            <person name="Riano-Pachon D.M."/>
            <person name="Robert V."/>
            <person name="Roehrig J."/>
            <person name="Ruller R."/>
            <person name="Salamov A."/>
            <person name="Salih N.S."/>
            <person name="Samson R.A."/>
            <person name="Sandor E."/>
            <person name="Sanguinetti M."/>
            <person name="Schuetze T."/>
            <person name="Sepcic K."/>
            <person name="Shelest E."/>
            <person name="Sherlock G."/>
            <person name="Sophianopoulou V."/>
            <person name="Squina F.M."/>
            <person name="Sun H."/>
            <person name="Susca A."/>
            <person name="Todd R.B."/>
            <person name="Tsang A."/>
            <person name="Unkles S.E."/>
            <person name="van de Wiele N."/>
            <person name="van Rossen-Uffink D."/>
            <person name="Oliveira J.V."/>
            <person name="Vesth T.C."/>
            <person name="Visser J."/>
            <person name="Yu J.-H."/>
            <person name="Zhou M."/>
            <person name="Andersen M.R."/>
            <person name="Archer D.B."/>
            <person name="Baker S.E."/>
            <person name="Benoit I."/>
            <person name="Brakhage A.A."/>
            <person name="Braus G.H."/>
            <person name="Fischer R."/>
            <person name="Frisvad J.C."/>
            <person name="Goldman G.H."/>
            <person name="Houbraken J."/>
            <person name="Oakley B."/>
            <person name="Pocsi I."/>
            <person name="Scazzocchio C."/>
            <person name="Seiboth B."/>
            <person name="vanKuyk P.A."/>
            <person name="Wortman J."/>
            <person name="Dyer P.S."/>
            <person name="Grigoriev I.V."/>
        </authorList>
    </citation>
    <scope>NUCLEOTIDE SEQUENCE [LARGE SCALE GENOMIC DNA]</scope>
    <source>
        <strain evidence="10">CBS 506.65</strain>
    </source>
</reference>